<dbReference type="Proteomes" id="UP001057452">
    <property type="component" value="Chromosome 10"/>
</dbReference>
<gene>
    <name evidence="1" type="ORF">KUCAC02_004972</name>
</gene>
<dbReference type="EMBL" id="CM043794">
    <property type="protein sequence ID" value="KAI4819736.1"/>
    <property type="molecule type" value="Genomic_DNA"/>
</dbReference>
<proteinExistence type="predicted"/>
<organism evidence="1 2">
    <name type="scientific">Chaenocephalus aceratus</name>
    <name type="common">Blackfin icefish</name>
    <name type="synonym">Chaenichthys aceratus</name>
    <dbReference type="NCBI Taxonomy" id="36190"/>
    <lineage>
        <taxon>Eukaryota</taxon>
        <taxon>Metazoa</taxon>
        <taxon>Chordata</taxon>
        <taxon>Craniata</taxon>
        <taxon>Vertebrata</taxon>
        <taxon>Euteleostomi</taxon>
        <taxon>Actinopterygii</taxon>
        <taxon>Neopterygii</taxon>
        <taxon>Teleostei</taxon>
        <taxon>Neoteleostei</taxon>
        <taxon>Acanthomorphata</taxon>
        <taxon>Eupercaria</taxon>
        <taxon>Perciformes</taxon>
        <taxon>Notothenioidei</taxon>
        <taxon>Channichthyidae</taxon>
        <taxon>Chaenocephalus</taxon>
    </lineage>
</organism>
<protein>
    <submittedName>
        <fullName evidence="1">Uncharacterized protein</fullName>
    </submittedName>
</protein>
<feature type="non-terminal residue" evidence="1">
    <location>
        <position position="1"/>
    </location>
</feature>
<reference evidence="1" key="1">
    <citation type="submission" date="2022-05" db="EMBL/GenBank/DDBJ databases">
        <title>Chromosome-level genome of Chaenocephalus aceratus.</title>
        <authorList>
            <person name="Park H."/>
        </authorList>
    </citation>
    <scope>NUCLEOTIDE SEQUENCE</scope>
    <source>
        <strain evidence="1">KU_202001</strain>
    </source>
</reference>
<evidence type="ECO:0000313" key="1">
    <source>
        <dbReference type="EMBL" id="KAI4819736.1"/>
    </source>
</evidence>
<keyword evidence="2" id="KW-1185">Reference proteome</keyword>
<feature type="non-terminal residue" evidence="1">
    <location>
        <position position="52"/>
    </location>
</feature>
<evidence type="ECO:0000313" key="2">
    <source>
        <dbReference type="Proteomes" id="UP001057452"/>
    </source>
</evidence>
<comment type="caution">
    <text evidence="1">The sequence shown here is derived from an EMBL/GenBank/DDBJ whole genome shotgun (WGS) entry which is preliminary data.</text>
</comment>
<sequence>LTWHLRHGESQLYENGVISADHQQEDRSKPRPTSSIHLLDTLNPENAHAGDR</sequence>
<name>A0ACB9X219_CHAAC</name>
<accession>A0ACB9X219</accession>